<dbReference type="SUPFAM" id="SSF82693">
    <property type="entry name" value="Multidrug efflux transporter AcrB pore domain, PN1, PN2, PC1 and PC2 subdomains"/>
    <property type="match status" value="2"/>
</dbReference>
<dbReference type="InterPro" id="IPR001036">
    <property type="entry name" value="Acrflvin-R"/>
</dbReference>
<name>A0A317ZL76_9BACT</name>
<proteinExistence type="predicted"/>
<feature type="transmembrane region" description="Helical" evidence="1">
    <location>
        <begin position="12"/>
        <end position="30"/>
    </location>
</feature>
<dbReference type="InParanoid" id="A0A317ZL76"/>
<dbReference type="Gene3D" id="3.30.70.1320">
    <property type="entry name" value="Multidrug efflux transporter AcrB pore domain like"/>
    <property type="match status" value="1"/>
</dbReference>
<dbReference type="GO" id="GO:0005886">
    <property type="term" value="C:plasma membrane"/>
    <property type="evidence" value="ECO:0007669"/>
    <property type="project" value="TreeGrafter"/>
</dbReference>
<dbReference type="GO" id="GO:0042910">
    <property type="term" value="F:xenobiotic transmembrane transporter activity"/>
    <property type="evidence" value="ECO:0007669"/>
    <property type="project" value="TreeGrafter"/>
</dbReference>
<feature type="transmembrane region" description="Helical" evidence="1">
    <location>
        <begin position="1004"/>
        <end position="1025"/>
    </location>
</feature>
<evidence type="ECO:0000313" key="2">
    <source>
        <dbReference type="EMBL" id="PXA04579.1"/>
    </source>
</evidence>
<feature type="transmembrane region" description="Helical" evidence="1">
    <location>
        <begin position="425"/>
        <end position="446"/>
    </location>
</feature>
<feature type="transmembrane region" description="Helical" evidence="1">
    <location>
        <begin position="453"/>
        <end position="470"/>
    </location>
</feature>
<sequence length="1079" mass="118057">MIKWFTENGVAANLLAGIVIATGLFVASTIKLELFPELDLDIVSVGVPYPGAAPEEVESGIVELIEDRIQDIDGIKRINSTAGEGFGSLNIEVERGYDATEVRDKVKVRIDGITNFPEEAEEPNVEELLIRNDVISLAIYGDTDLRILKDVAEYVRDELNAREDISQVFIKGIANYEISINVSEDSLRRYGLTFAEVVQAVRSASVDIPGGVIKSQGGEILLRTTGKAYRGSEFKTMPVLTLPDGGVVTVADIAEVDDGFTDDRLETEFNGERAVLLNIYAVGDESALDVSERVQAFAKEIRAEVPAGIEIEPFRDFTYYLKGRLQMLIENGIYGLILVFLILTLFLRPSLAFFVMLGIPISFLGSMLFLPGLGISINLASLFGFILVLGIVVDDAIIVGESVFTQFQKHGGPGVAASVAGAHKVAVPVTFAVLTTIVAFIPVLTIPGFLGKFFFPIPVVVIATLIWSLIESKLILPYHLTLCNVGAGQREKIGWLRRQQRKVADGLERFVEQRYRPVLNFAISHRYSTVAAFVGLLIVMLALLGGKHIAFVFFPKVPSDYIVARLTMPEGTPVELTEAAIEKMHAGLNKLVEETESKGHGNPFENVVITIGSQPFAGGPNPGQNLTVSSNQAEIAVEMVKREDLADGGNIEELSSPYLADRWRELIGPIAGVKRLSFDANAAGQGGDPINIQLNGRDFDQLQAASKKIRDKLATYEGLYDIRDNFSSGKREIQLKLKPTALSLGLRQQDLGQQVRAAFYGVEAQRIQRGRDDIKVMVRYPRSERESVESLEELRIRTPDGSEVPFAEVAEVAITDGFSTINRVDRRRVLNITSDADKSVADLELIKSELSTPNLWDGVPGIIQRWIRELSGKHNGPGAIDRILEDYPGISWSFEGEAREQADIFASLARMTLIALFIIYALLAIPLKSYLQPFIVMVVIPFGLIGAIGGHVILGQSVSILSILGFVALAGVVVNDSLVLVDFINQERAEGMPLREAIIESGVARFRPIILTSLTTFAGLLPLLFETSLQAQFLIPMATSLSFGVLFATFMTLLLVPAFYTILEDGHDFVARLLHKAGP</sequence>
<dbReference type="EMBL" id="QHJQ01000003">
    <property type="protein sequence ID" value="PXA04579.1"/>
    <property type="molecule type" value="Genomic_DNA"/>
</dbReference>
<dbReference type="Gene3D" id="3.30.70.1440">
    <property type="entry name" value="Multidrug efflux transporter AcrB pore domain"/>
    <property type="match status" value="1"/>
</dbReference>
<keyword evidence="1" id="KW-1133">Transmembrane helix</keyword>
<evidence type="ECO:0000256" key="1">
    <source>
        <dbReference type="SAM" id="Phobius"/>
    </source>
</evidence>
<dbReference type="Gene3D" id="3.30.2090.10">
    <property type="entry name" value="Multidrug efflux transporter AcrB TolC docking domain, DN and DC subdomains"/>
    <property type="match status" value="2"/>
</dbReference>
<dbReference type="RefSeq" id="WP_110130386.1">
    <property type="nucleotide sequence ID" value="NZ_QHJQ01000003.1"/>
</dbReference>
<organism evidence="2 3">
    <name type="scientific">Coraliomargarita sinensis</name>
    <dbReference type="NCBI Taxonomy" id="2174842"/>
    <lineage>
        <taxon>Bacteria</taxon>
        <taxon>Pseudomonadati</taxon>
        <taxon>Verrucomicrobiota</taxon>
        <taxon>Opitutia</taxon>
        <taxon>Puniceicoccales</taxon>
        <taxon>Coraliomargaritaceae</taxon>
        <taxon>Coraliomargarita</taxon>
    </lineage>
</organism>
<evidence type="ECO:0000313" key="3">
    <source>
        <dbReference type="Proteomes" id="UP000247099"/>
    </source>
</evidence>
<keyword evidence="3" id="KW-1185">Reference proteome</keyword>
<dbReference type="Proteomes" id="UP000247099">
    <property type="component" value="Unassembled WGS sequence"/>
</dbReference>
<dbReference type="Pfam" id="PF00873">
    <property type="entry name" value="ACR_tran"/>
    <property type="match status" value="2"/>
</dbReference>
<dbReference type="Gene3D" id="1.20.1640.10">
    <property type="entry name" value="Multidrug efflux transporter AcrB transmembrane domain"/>
    <property type="match status" value="2"/>
</dbReference>
<feature type="transmembrane region" description="Helical" evidence="1">
    <location>
        <begin position="908"/>
        <end position="927"/>
    </location>
</feature>
<feature type="transmembrane region" description="Helical" evidence="1">
    <location>
        <begin position="382"/>
        <end position="405"/>
    </location>
</feature>
<dbReference type="InterPro" id="IPR027463">
    <property type="entry name" value="AcrB_DN_DC_subdom"/>
</dbReference>
<keyword evidence="1" id="KW-0812">Transmembrane</keyword>
<dbReference type="AlphaFoldDB" id="A0A317ZL76"/>
<dbReference type="PANTHER" id="PTHR32063">
    <property type="match status" value="1"/>
</dbReference>
<feature type="transmembrane region" description="Helical" evidence="1">
    <location>
        <begin position="328"/>
        <end position="347"/>
    </location>
</feature>
<feature type="transmembrane region" description="Helical" evidence="1">
    <location>
        <begin position="1037"/>
        <end position="1063"/>
    </location>
</feature>
<feature type="transmembrane region" description="Helical" evidence="1">
    <location>
        <begin position="527"/>
        <end position="546"/>
    </location>
</feature>
<dbReference type="SUPFAM" id="SSF82866">
    <property type="entry name" value="Multidrug efflux transporter AcrB transmembrane domain"/>
    <property type="match status" value="2"/>
</dbReference>
<keyword evidence="1" id="KW-0472">Membrane</keyword>
<reference evidence="2 3" key="1">
    <citation type="submission" date="2018-05" db="EMBL/GenBank/DDBJ databases">
        <title>Coraliomargarita sinensis sp. nov., isolated from a marine solar saltern.</title>
        <authorList>
            <person name="Zhou L.Y."/>
        </authorList>
    </citation>
    <scope>NUCLEOTIDE SEQUENCE [LARGE SCALE GENOMIC DNA]</scope>
    <source>
        <strain evidence="2 3">WN38</strain>
    </source>
</reference>
<protein>
    <recommendedName>
        <fullName evidence="4">AcrB/AcrD/AcrF family protein</fullName>
    </recommendedName>
</protein>
<evidence type="ECO:0008006" key="4">
    <source>
        <dbReference type="Google" id="ProtNLM"/>
    </source>
</evidence>
<dbReference type="Gene3D" id="3.30.70.1430">
    <property type="entry name" value="Multidrug efflux transporter AcrB pore domain"/>
    <property type="match status" value="2"/>
</dbReference>
<feature type="transmembrane region" description="Helical" evidence="1">
    <location>
        <begin position="353"/>
        <end position="370"/>
    </location>
</feature>
<dbReference type="OrthoDB" id="9806532at2"/>
<dbReference type="PRINTS" id="PR00702">
    <property type="entry name" value="ACRIFLAVINRP"/>
</dbReference>
<feature type="transmembrane region" description="Helical" evidence="1">
    <location>
        <begin position="933"/>
        <end position="954"/>
    </location>
</feature>
<dbReference type="SUPFAM" id="SSF82714">
    <property type="entry name" value="Multidrug efflux transporter AcrB TolC docking domain, DN and DC subdomains"/>
    <property type="match status" value="2"/>
</dbReference>
<dbReference type="PANTHER" id="PTHR32063:SF33">
    <property type="entry name" value="RND SUPERFAMILY EFFLUX PUMP PERMEASE COMPONENT"/>
    <property type="match status" value="1"/>
</dbReference>
<comment type="caution">
    <text evidence="2">The sequence shown here is derived from an EMBL/GenBank/DDBJ whole genome shotgun (WGS) entry which is preliminary data.</text>
</comment>
<accession>A0A317ZL76</accession>
<feature type="transmembrane region" description="Helical" evidence="1">
    <location>
        <begin position="961"/>
        <end position="984"/>
    </location>
</feature>
<gene>
    <name evidence="2" type="ORF">DDZ13_05225</name>
</gene>